<evidence type="ECO:0000313" key="10">
    <source>
        <dbReference type="Proteomes" id="UP001301442"/>
    </source>
</evidence>
<keyword evidence="6" id="KW-0238">DNA-binding</keyword>
<dbReference type="Pfam" id="PF02586">
    <property type="entry name" value="SRAP"/>
    <property type="match status" value="1"/>
</dbReference>
<accession>A0ABZ0GNE6</accession>
<evidence type="ECO:0000256" key="6">
    <source>
        <dbReference type="ARBA" id="ARBA00023125"/>
    </source>
</evidence>
<dbReference type="EMBL" id="CP136600">
    <property type="protein sequence ID" value="WOH37245.1"/>
    <property type="molecule type" value="Genomic_DNA"/>
</dbReference>
<dbReference type="Gene3D" id="3.90.1680.10">
    <property type="entry name" value="SOS response associated peptidase-like"/>
    <property type="match status" value="1"/>
</dbReference>
<organism evidence="9 10">
    <name type="scientific">Thalassotalea fonticola</name>
    <dbReference type="NCBI Taxonomy" id="3065649"/>
    <lineage>
        <taxon>Bacteria</taxon>
        <taxon>Pseudomonadati</taxon>
        <taxon>Pseudomonadota</taxon>
        <taxon>Gammaproteobacteria</taxon>
        <taxon>Alteromonadales</taxon>
        <taxon>Colwelliaceae</taxon>
        <taxon>Thalassotalea</taxon>
    </lineage>
</organism>
<name>A0ABZ0GNE6_9GAMM</name>
<comment type="similarity">
    <text evidence="1 8">Belongs to the SOS response-associated peptidase family.</text>
</comment>
<keyword evidence="2 8" id="KW-0645">Protease</keyword>
<dbReference type="SUPFAM" id="SSF143081">
    <property type="entry name" value="BB1717-like"/>
    <property type="match status" value="1"/>
</dbReference>
<dbReference type="InterPro" id="IPR036590">
    <property type="entry name" value="SRAP-like"/>
</dbReference>
<dbReference type="EC" id="3.4.-.-" evidence="8"/>
<gene>
    <name evidence="9" type="ORF">RI844_18070</name>
</gene>
<keyword evidence="3" id="KW-0227">DNA damage</keyword>
<evidence type="ECO:0000313" key="9">
    <source>
        <dbReference type="EMBL" id="WOH37245.1"/>
    </source>
</evidence>
<evidence type="ECO:0000256" key="3">
    <source>
        <dbReference type="ARBA" id="ARBA00022763"/>
    </source>
</evidence>
<evidence type="ECO:0000256" key="2">
    <source>
        <dbReference type="ARBA" id="ARBA00022670"/>
    </source>
</evidence>
<keyword evidence="4 8" id="KW-0378">Hydrolase</keyword>
<proteinExistence type="inferred from homology"/>
<reference evidence="9 10" key="1">
    <citation type="submission" date="2023-09" db="EMBL/GenBank/DDBJ databases">
        <authorList>
            <person name="Qi X."/>
        </authorList>
    </citation>
    <scope>NUCLEOTIDE SEQUENCE [LARGE SCALE GENOMIC DNA]</scope>
    <source>
        <strain evidence="9 10">S1-1</strain>
    </source>
</reference>
<evidence type="ECO:0000256" key="1">
    <source>
        <dbReference type="ARBA" id="ARBA00008136"/>
    </source>
</evidence>
<protein>
    <recommendedName>
        <fullName evidence="8">Abasic site processing protein</fullName>
        <ecNumber evidence="8">3.4.-.-</ecNumber>
    </recommendedName>
</protein>
<keyword evidence="5" id="KW-0190">Covalent protein-DNA linkage</keyword>
<evidence type="ECO:0000256" key="7">
    <source>
        <dbReference type="ARBA" id="ARBA00023239"/>
    </source>
</evidence>
<keyword evidence="7" id="KW-0456">Lyase</keyword>
<evidence type="ECO:0000256" key="5">
    <source>
        <dbReference type="ARBA" id="ARBA00023124"/>
    </source>
</evidence>
<evidence type="ECO:0000256" key="8">
    <source>
        <dbReference type="RuleBase" id="RU364100"/>
    </source>
</evidence>
<sequence length="191" mass="21679">MCGRFSINKQQIETWVTSNLLSPFACVDNNDLCPSQTVSTIIKTADKLAQQDALWGIKPAWANKLLINGQAESITEKPTFKQAFKKQRCLIPFSTWFEWKTNEQGKKQKFQFASNENTPLLMAGIYYQAKDGDKPLLVTLTTKPTEQCAEYHNRMPLLIADDAINEWFSEEINQVAPLLSTIEQPFQITAS</sequence>
<dbReference type="RefSeq" id="WP_348396036.1">
    <property type="nucleotide sequence ID" value="NZ_CP136600.1"/>
</dbReference>
<dbReference type="Proteomes" id="UP001301442">
    <property type="component" value="Chromosome"/>
</dbReference>
<dbReference type="PANTHER" id="PTHR13604:SF0">
    <property type="entry name" value="ABASIC SITE PROCESSING PROTEIN HMCES"/>
    <property type="match status" value="1"/>
</dbReference>
<dbReference type="PANTHER" id="PTHR13604">
    <property type="entry name" value="DC12-RELATED"/>
    <property type="match status" value="1"/>
</dbReference>
<keyword evidence="10" id="KW-1185">Reference proteome</keyword>
<dbReference type="InterPro" id="IPR003738">
    <property type="entry name" value="SRAP"/>
</dbReference>
<evidence type="ECO:0000256" key="4">
    <source>
        <dbReference type="ARBA" id="ARBA00022801"/>
    </source>
</evidence>